<evidence type="ECO:0000313" key="3">
    <source>
        <dbReference type="Proteomes" id="UP000324222"/>
    </source>
</evidence>
<dbReference type="Proteomes" id="UP000324222">
    <property type="component" value="Unassembled WGS sequence"/>
</dbReference>
<proteinExistence type="predicted"/>
<accession>A0A5B7ELJ7</accession>
<sequence>MRTRNNPTNKEQTGATSLAAQGQGADGLHQAVSPMQQQRTIMDLISGDLESLSQEGKTIVRITVKALTL</sequence>
<evidence type="ECO:0000313" key="2">
    <source>
        <dbReference type="EMBL" id="MPC34066.1"/>
    </source>
</evidence>
<name>A0A5B7ELJ7_PORTR</name>
<feature type="region of interest" description="Disordered" evidence="1">
    <location>
        <begin position="1"/>
        <end position="35"/>
    </location>
</feature>
<comment type="caution">
    <text evidence="2">The sequence shown here is derived from an EMBL/GenBank/DDBJ whole genome shotgun (WGS) entry which is preliminary data.</text>
</comment>
<dbReference type="EMBL" id="VSRR010002974">
    <property type="protein sequence ID" value="MPC34066.1"/>
    <property type="molecule type" value="Genomic_DNA"/>
</dbReference>
<feature type="compositionally biased region" description="Polar residues" evidence="1">
    <location>
        <begin position="1"/>
        <end position="20"/>
    </location>
</feature>
<gene>
    <name evidence="2" type="ORF">E2C01_027438</name>
</gene>
<organism evidence="2 3">
    <name type="scientific">Portunus trituberculatus</name>
    <name type="common">Swimming crab</name>
    <name type="synonym">Neptunus trituberculatus</name>
    <dbReference type="NCBI Taxonomy" id="210409"/>
    <lineage>
        <taxon>Eukaryota</taxon>
        <taxon>Metazoa</taxon>
        <taxon>Ecdysozoa</taxon>
        <taxon>Arthropoda</taxon>
        <taxon>Crustacea</taxon>
        <taxon>Multicrustacea</taxon>
        <taxon>Malacostraca</taxon>
        <taxon>Eumalacostraca</taxon>
        <taxon>Eucarida</taxon>
        <taxon>Decapoda</taxon>
        <taxon>Pleocyemata</taxon>
        <taxon>Brachyura</taxon>
        <taxon>Eubrachyura</taxon>
        <taxon>Portunoidea</taxon>
        <taxon>Portunidae</taxon>
        <taxon>Portuninae</taxon>
        <taxon>Portunus</taxon>
    </lineage>
</organism>
<reference evidence="2 3" key="1">
    <citation type="submission" date="2019-05" db="EMBL/GenBank/DDBJ databases">
        <title>Another draft genome of Portunus trituberculatus and its Hox gene families provides insights of decapod evolution.</title>
        <authorList>
            <person name="Jeong J.-H."/>
            <person name="Song I."/>
            <person name="Kim S."/>
            <person name="Choi T."/>
            <person name="Kim D."/>
            <person name="Ryu S."/>
            <person name="Kim W."/>
        </authorList>
    </citation>
    <scope>NUCLEOTIDE SEQUENCE [LARGE SCALE GENOMIC DNA]</scope>
    <source>
        <tissue evidence="2">Muscle</tissue>
    </source>
</reference>
<keyword evidence="3" id="KW-1185">Reference proteome</keyword>
<evidence type="ECO:0000256" key="1">
    <source>
        <dbReference type="SAM" id="MobiDB-lite"/>
    </source>
</evidence>
<dbReference type="AlphaFoldDB" id="A0A5B7ELJ7"/>
<protein>
    <submittedName>
        <fullName evidence="2">Uncharacterized protein</fullName>
    </submittedName>
</protein>